<sequence>MSFTTRGSFIRYGRTQIMASSFTINETQYTFSGTISQSLLALSTNNITLNYDNVNDLINTHQFSGQNGQSTFNLTLDNGPKIGGNLNTPLNPAIPVSGAGEWATS</sequence>
<keyword evidence="2" id="KW-1185">Reference proteome</keyword>
<proteinExistence type="predicted"/>
<dbReference type="OrthoDB" id="2984728at2759"/>
<name>A0A2S4KPS3_9HYPO</name>
<gene>
    <name evidence="1" type="ORF">TPAR_07622</name>
</gene>
<protein>
    <submittedName>
        <fullName evidence="1">Uncharacterized protein</fullName>
    </submittedName>
</protein>
<comment type="caution">
    <text evidence="1">The sequence shown here is derived from an EMBL/GenBank/DDBJ whole genome shotgun (WGS) entry which is preliminary data.</text>
</comment>
<accession>A0A2S4KPS3</accession>
<dbReference type="AlphaFoldDB" id="A0A2S4KPS3"/>
<dbReference type="Proteomes" id="UP000237481">
    <property type="component" value="Unassembled WGS sequence"/>
</dbReference>
<reference evidence="1 2" key="1">
    <citation type="submission" date="2018-01" db="EMBL/GenBank/DDBJ databases">
        <title>Harnessing the power of phylogenomics to disentangle the directionality and signatures of interkingdom host jumping in the parasitic fungal genus Tolypocladium.</title>
        <authorList>
            <person name="Quandt C.A."/>
            <person name="Patterson W."/>
            <person name="Spatafora J.W."/>
        </authorList>
    </citation>
    <scope>NUCLEOTIDE SEQUENCE [LARGE SCALE GENOMIC DNA]</scope>
    <source>
        <strain evidence="1 2">NRBC 100945</strain>
    </source>
</reference>
<organism evidence="1 2">
    <name type="scientific">Tolypocladium paradoxum</name>
    <dbReference type="NCBI Taxonomy" id="94208"/>
    <lineage>
        <taxon>Eukaryota</taxon>
        <taxon>Fungi</taxon>
        <taxon>Dikarya</taxon>
        <taxon>Ascomycota</taxon>
        <taxon>Pezizomycotina</taxon>
        <taxon>Sordariomycetes</taxon>
        <taxon>Hypocreomycetidae</taxon>
        <taxon>Hypocreales</taxon>
        <taxon>Ophiocordycipitaceae</taxon>
        <taxon>Tolypocladium</taxon>
    </lineage>
</organism>
<dbReference type="EMBL" id="PKSG01000892">
    <property type="protein sequence ID" value="POR32183.1"/>
    <property type="molecule type" value="Genomic_DNA"/>
</dbReference>
<evidence type="ECO:0000313" key="1">
    <source>
        <dbReference type="EMBL" id="POR32183.1"/>
    </source>
</evidence>
<evidence type="ECO:0000313" key="2">
    <source>
        <dbReference type="Proteomes" id="UP000237481"/>
    </source>
</evidence>